<feature type="binding site" evidence="6">
    <location>
        <begin position="10"/>
        <end position="17"/>
    </location>
    <ligand>
        <name>GTP</name>
        <dbReference type="ChEBI" id="CHEBI:37565"/>
    </ligand>
</feature>
<keyword evidence="6" id="KW-1003">Cell membrane</keyword>
<dbReference type="InterPro" id="IPR005662">
    <property type="entry name" value="GTPase_Era-like"/>
</dbReference>
<comment type="function">
    <text evidence="6">An essential GTPase that binds both GDP and GTP, with rapid nucleotide exchange. Plays a role in 16S rRNA processing and 30S ribosomal subunit biogenesis and possibly also in cell cycle regulation and energy metabolism.</text>
</comment>
<dbReference type="GO" id="GO:0000028">
    <property type="term" value="P:ribosomal small subunit assembly"/>
    <property type="evidence" value="ECO:0007669"/>
    <property type="project" value="TreeGrafter"/>
</dbReference>
<evidence type="ECO:0000259" key="9">
    <source>
        <dbReference type="PROSITE" id="PS50823"/>
    </source>
</evidence>
<dbReference type="InterPro" id="IPR030388">
    <property type="entry name" value="G_ERA_dom"/>
</dbReference>
<dbReference type="Proteomes" id="UP000268469">
    <property type="component" value="Unassembled WGS sequence"/>
</dbReference>
<evidence type="ECO:0000256" key="4">
    <source>
        <dbReference type="ARBA" id="ARBA00022884"/>
    </source>
</evidence>
<dbReference type="Pfam" id="PF01926">
    <property type="entry name" value="MMR_HSR1"/>
    <property type="match status" value="1"/>
</dbReference>
<feature type="binding site" evidence="6">
    <location>
        <begin position="117"/>
        <end position="120"/>
    </location>
    <ligand>
        <name>GTP</name>
        <dbReference type="ChEBI" id="CHEBI:37565"/>
    </ligand>
</feature>
<comment type="similarity">
    <text evidence="1 6 7 8">Belongs to the TRAFAC class TrmE-Era-EngA-EngB-Septin-like GTPase superfamily. Era GTPase family.</text>
</comment>
<dbReference type="SUPFAM" id="SSF54814">
    <property type="entry name" value="Prokaryotic type KH domain (KH-domain type II)"/>
    <property type="match status" value="1"/>
</dbReference>
<dbReference type="GO" id="GO:0005829">
    <property type="term" value="C:cytosol"/>
    <property type="evidence" value="ECO:0007669"/>
    <property type="project" value="TreeGrafter"/>
</dbReference>
<comment type="subcellular location">
    <subcellularLocation>
        <location evidence="6">Cytoplasm</location>
    </subcellularLocation>
    <subcellularLocation>
        <location evidence="6">Cell membrane</location>
        <topology evidence="6">Peripheral membrane protein</topology>
    </subcellularLocation>
</comment>
<evidence type="ECO:0000259" key="10">
    <source>
        <dbReference type="PROSITE" id="PS51713"/>
    </source>
</evidence>
<organism evidence="11 12">
    <name type="scientific">candidate division WOR-3 bacterium</name>
    <dbReference type="NCBI Taxonomy" id="2052148"/>
    <lineage>
        <taxon>Bacteria</taxon>
        <taxon>Bacteria division WOR-3</taxon>
    </lineage>
</organism>
<dbReference type="CDD" id="cd04163">
    <property type="entry name" value="Era"/>
    <property type="match status" value="1"/>
</dbReference>
<name>A0A660SP92_UNCW3</name>
<feature type="region of interest" description="G1" evidence="7">
    <location>
        <begin position="10"/>
        <end position="17"/>
    </location>
</feature>
<dbReference type="InterPro" id="IPR004044">
    <property type="entry name" value="KH_dom_type_2"/>
</dbReference>
<evidence type="ECO:0000256" key="8">
    <source>
        <dbReference type="RuleBase" id="RU003761"/>
    </source>
</evidence>
<dbReference type="Gene3D" id="3.30.300.20">
    <property type="match status" value="1"/>
</dbReference>
<keyword evidence="6" id="KW-0963">Cytoplasm</keyword>
<feature type="domain" description="KH type-2" evidence="9">
    <location>
        <begin position="197"/>
        <end position="274"/>
    </location>
</feature>
<evidence type="ECO:0000313" key="11">
    <source>
        <dbReference type="EMBL" id="RKX71790.1"/>
    </source>
</evidence>
<feature type="region of interest" description="G5" evidence="7">
    <location>
        <begin position="145"/>
        <end position="147"/>
    </location>
</feature>
<dbReference type="GO" id="GO:0070181">
    <property type="term" value="F:small ribosomal subunit rRNA binding"/>
    <property type="evidence" value="ECO:0007669"/>
    <property type="project" value="UniProtKB-UniRule"/>
</dbReference>
<dbReference type="Gene3D" id="3.40.50.300">
    <property type="entry name" value="P-loop containing nucleotide triphosphate hydrolases"/>
    <property type="match status" value="1"/>
</dbReference>
<dbReference type="PANTHER" id="PTHR42698">
    <property type="entry name" value="GTPASE ERA"/>
    <property type="match status" value="1"/>
</dbReference>
<dbReference type="GO" id="GO:0003924">
    <property type="term" value="F:GTPase activity"/>
    <property type="evidence" value="ECO:0007669"/>
    <property type="project" value="UniProtKB-UniRule"/>
</dbReference>
<dbReference type="CDD" id="cd22534">
    <property type="entry name" value="KH-II_Era"/>
    <property type="match status" value="1"/>
</dbReference>
<keyword evidence="6" id="KW-0699">rRNA-binding</keyword>
<evidence type="ECO:0000256" key="5">
    <source>
        <dbReference type="ARBA" id="ARBA00023134"/>
    </source>
</evidence>
<evidence type="ECO:0000313" key="12">
    <source>
        <dbReference type="Proteomes" id="UP000268469"/>
    </source>
</evidence>
<evidence type="ECO:0000256" key="1">
    <source>
        <dbReference type="ARBA" id="ARBA00007921"/>
    </source>
</evidence>
<dbReference type="PROSITE" id="PS51713">
    <property type="entry name" value="G_ERA"/>
    <property type="match status" value="1"/>
</dbReference>
<keyword evidence="5 6" id="KW-0342">GTP-binding</keyword>
<comment type="subunit">
    <text evidence="6">Monomer.</text>
</comment>
<dbReference type="SUPFAM" id="SSF52540">
    <property type="entry name" value="P-loop containing nucleoside triphosphate hydrolases"/>
    <property type="match status" value="1"/>
</dbReference>
<dbReference type="GO" id="GO:0005525">
    <property type="term" value="F:GTP binding"/>
    <property type="evidence" value="ECO:0007669"/>
    <property type="project" value="UniProtKB-UniRule"/>
</dbReference>
<gene>
    <name evidence="6" type="primary">era</name>
    <name evidence="11" type="ORF">DRP53_00460</name>
</gene>
<evidence type="ECO:0000256" key="3">
    <source>
        <dbReference type="ARBA" id="ARBA00022741"/>
    </source>
</evidence>
<feature type="region of interest" description="G4" evidence="7">
    <location>
        <begin position="117"/>
        <end position="120"/>
    </location>
</feature>
<evidence type="ECO:0000256" key="7">
    <source>
        <dbReference type="PROSITE-ProRule" id="PRU01050"/>
    </source>
</evidence>
<evidence type="ECO:0000256" key="2">
    <source>
        <dbReference type="ARBA" id="ARBA00020484"/>
    </source>
</evidence>
<comment type="caution">
    <text evidence="11">The sequence shown here is derived from an EMBL/GenBank/DDBJ whole genome shotgun (WGS) entry which is preliminary data.</text>
</comment>
<dbReference type="InterPro" id="IPR006073">
    <property type="entry name" value="GTP-bd"/>
</dbReference>
<accession>A0A660SP92</accession>
<dbReference type="AlphaFoldDB" id="A0A660SP92"/>
<dbReference type="Pfam" id="PF07650">
    <property type="entry name" value="KH_2"/>
    <property type="match status" value="1"/>
</dbReference>
<feature type="binding site" evidence="6">
    <location>
        <begin position="57"/>
        <end position="61"/>
    </location>
    <ligand>
        <name>GTP</name>
        <dbReference type="ChEBI" id="CHEBI:37565"/>
    </ligand>
</feature>
<sequence>MKAGYVTIIGLPNVGKSTLMNRILGQKISIVSKKPQTTRHRIIGILTEKDHQAIFVDTPGLIEPRYQLQEIMVRAIDKALKGTDLVLWMVPATRMPAEPEVKISQRLDPFPTIIAINKIDLVKKDQLLPIMDFFKKLGKEDIYPISALYGEGVGELKESILKSLPEGEFYYPEDMITEHPERFFIAEIIREKIFDLYEEEIPYSTTVTVEEFKERGKEKHYIRAIIYVERRSQKGIIIGKNGQMLKRVGMEARSAIEEFLDHPVYLDLWVKIKEGWRRDLAKIKELGYHP</sequence>
<feature type="domain" description="Era-type G" evidence="10">
    <location>
        <begin position="2"/>
        <end position="166"/>
    </location>
</feature>
<dbReference type="NCBIfam" id="TIGR00436">
    <property type="entry name" value="era"/>
    <property type="match status" value="1"/>
</dbReference>
<dbReference type="HAMAP" id="MF_00367">
    <property type="entry name" value="GTPase_Era"/>
    <property type="match status" value="1"/>
</dbReference>
<dbReference type="InterPro" id="IPR009019">
    <property type="entry name" value="KH_sf_prok-type"/>
</dbReference>
<dbReference type="InterPro" id="IPR005225">
    <property type="entry name" value="Small_GTP-bd"/>
</dbReference>
<dbReference type="NCBIfam" id="NF000908">
    <property type="entry name" value="PRK00089.1"/>
    <property type="match status" value="1"/>
</dbReference>
<proteinExistence type="inferred from homology"/>
<evidence type="ECO:0000256" key="6">
    <source>
        <dbReference type="HAMAP-Rule" id="MF_00367"/>
    </source>
</evidence>
<keyword evidence="4 6" id="KW-0694">RNA-binding</keyword>
<keyword evidence="6" id="KW-0472">Membrane</keyword>
<keyword evidence="6" id="KW-0690">Ribosome biogenesis</keyword>
<dbReference type="InterPro" id="IPR015946">
    <property type="entry name" value="KH_dom-like_a/b"/>
</dbReference>
<dbReference type="EMBL" id="QNBE01000002">
    <property type="protein sequence ID" value="RKX71790.1"/>
    <property type="molecule type" value="Genomic_DNA"/>
</dbReference>
<dbReference type="GO" id="GO:0005886">
    <property type="term" value="C:plasma membrane"/>
    <property type="evidence" value="ECO:0007669"/>
    <property type="project" value="UniProtKB-SubCell"/>
</dbReference>
<reference evidence="11 12" key="1">
    <citation type="submission" date="2018-06" db="EMBL/GenBank/DDBJ databases">
        <title>Extensive metabolic versatility and redundancy in microbially diverse, dynamic hydrothermal sediments.</title>
        <authorList>
            <person name="Dombrowski N."/>
            <person name="Teske A."/>
            <person name="Baker B.J."/>
        </authorList>
    </citation>
    <scope>NUCLEOTIDE SEQUENCE [LARGE SCALE GENOMIC DNA]</scope>
    <source>
        <strain evidence="11">B36_G15</strain>
    </source>
</reference>
<feature type="region of interest" description="G3" evidence="7">
    <location>
        <begin position="57"/>
        <end position="60"/>
    </location>
</feature>
<dbReference type="NCBIfam" id="TIGR00231">
    <property type="entry name" value="small_GTP"/>
    <property type="match status" value="1"/>
</dbReference>
<dbReference type="InterPro" id="IPR027417">
    <property type="entry name" value="P-loop_NTPase"/>
</dbReference>
<dbReference type="PANTHER" id="PTHR42698:SF1">
    <property type="entry name" value="GTPASE ERA, MITOCHONDRIAL"/>
    <property type="match status" value="1"/>
</dbReference>
<keyword evidence="3 6" id="KW-0547">Nucleotide-binding</keyword>
<feature type="region of interest" description="G2" evidence="7">
    <location>
        <begin position="36"/>
        <end position="40"/>
    </location>
</feature>
<dbReference type="FunFam" id="3.30.300.20:FF:000003">
    <property type="entry name" value="GTPase Era"/>
    <property type="match status" value="1"/>
</dbReference>
<dbReference type="GO" id="GO:0043024">
    <property type="term" value="F:ribosomal small subunit binding"/>
    <property type="evidence" value="ECO:0007669"/>
    <property type="project" value="TreeGrafter"/>
</dbReference>
<dbReference type="PRINTS" id="PR00326">
    <property type="entry name" value="GTP1OBG"/>
</dbReference>
<protein>
    <recommendedName>
        <fullName evidence="2 6">GTPase Era</fullName>
    </recommendedName>
</protein>
<dbReference type="PROSITE" id="PS50823">
    <property type="entry name" value="KH_TYPE_2"/>
    <property type="match status" value="1"/>
</dbReference>